<name>A0A1G1YRP9_9BACT</name>
<protein>
    <submittedName>
        <fullName evidence="1">Uncharacterized protein</fullName>
    </submittedName>
</protein>
<gene>
    <name evidence="1" type="ORF">A3A24_00630</name>
</gene>
<dbReference type="AlphaFoldDB" id="A0A1G1YRP9"/>
<comment type="caution">
    <text evidence="1">The sequence shown here is derived from an EMBL/GenBank/DDBJ whole genome shotgun (WGS) entry which is preliminary data.</text>
</comment>
<sequence length="90" mass="10758">MKTLEIVGEKNFHAIAEKYGLTLEEQQAIRDLFEQWDGLMKLSDFAARMRRKTEIQLEKLGQFKPERWKSFTRAILEINVLFVKLSRDRQ</sequence>
<evidence type="ECO:0000313" key="1">
    <source>
        <dbReference type="EMBL" id="OGY54496.1"/>
    </source>
</evidence>
<accession>A0A1G1YRP9</accession>
<evidence type="ECO:0000313" key="2">
    <source>
        <dbReference type="Proteomes" id="UP000176512"/>
    </source>
</evidence>
<organism evidence="1 2">
    <name type="scientific">Candidatus Buchananbacteria bacterium RIFCSPLOWO2_01_FULL_46_12</name>
    <dbReference type="NCBI Taxonomy" id="1797546"/>
    <lineage>
        <taxon>Bacteria</taxon>
        <taxon>Candidatus Buchananiibacteriota</taxon>
    </lineage>
</organism>
<proteinExistence type="predicted"/>
<dbReference type="Proteomes" id="UP000176512">
    <property type="component" value="Unassembled WGS sequence"/>
</dbReference>
<reference evidence="1 2" key="1">
    <citation type="journal article" date="2016" name="Nat. Commun.">
        <title>Thousands of microbial genomes shed light on interconnected biogeochemical processes in an aquifer system.</title>
        <authorList>
            <person name="Anantharaman K."/>
            <person name="Brown C.T."/>
            <person name="Hug L.A."/>
            <person name="Sharon I."/>
            <person name="Castelle C.J."/>
            <person name="Probst A.J."/>
            <person name="Thomas B.C."/>
            <person name="Singh A."/>
            <person name="Wilkins M.J."/>
            <person name="Karaoz U."/>
            <person name="Brodie E.L."/>
            <person name="Williams K.H."/>
            <person name="Hubbard S.S."/>
            <person name="Banfield J.F."/>
        </authorList>
    </citation>
    <scope>NUCLEOTIDE SEQUENCE [LARGE SCALE GENOMIC DNA]</scope>
</reference>
<dbReference type="EMBL" id="MHIP01000030">
    <property type="protein sequence ID" value="OGY54496.1"/>
    <property type="molecule type" value="Genomic_DNA"/>
</dbReference>